<dbReference type="Pfam" id="PF10551">
    <property type="entry name" value="MULE"/>
    <property type="match status" value="1"/>
</dbReference>
<accession>A0A815ZQ86</accession>
<reference evidence="2" key="1">
    <citation type="submission" date="2021-02" db="EMBL/GenBank/DDBJ databases">
        <authorList>
            <person name="Nowell W R."/>
        </authorList>
    </citation>
    <scope>NUCLEOTIDE SEQUENCE</scope>
</reference>
<proteinExistence type="predicted"/>
<gene>
    <name evidence="2" type="ORF">XAT740_LOCUS46044</name>
</gene>
<sequence>MLVFASTEQLKVLFNSPIILMDGTFSSSPTIFDQVYCIHAIKFEQSFVCVFALLSDRKKGTYKLLFQELRNKAVELNMSFNPNIVMSDFEGCLRDILKTDFPNSQHLGCYFHYTQAIYRNIQALGLSRDYGSDEEIRCICRKIMALPLIPISLVSKAYDDLLNSTIACSRVKYDMLRPLFNYFENQWMRKVDIQQWNVYGMQMRTNNNAEGYHNRLNSRMSKYHPNIWAFIQCIKGEENRFNHLLIQMKGGLAARPKTKKTCAIQNRIDTLYLRYENNDINSSELLEGLSYVVAKNIKSRRK</sequence>
<feature type="domain" description="MULE transposase" evidence="1">
    <location>
        <begin position="19"/>
        <end position="114"/>
    </location>
</feature>
<organism evidence="2 3">
    <name type="scientific">Adineta ricciae</name>
    <name type="common">Rotifer</name>
    <dbReference type="NCBI Taxonomy" id="249248"/>
    <lineage>
        <taxon>Eukaryota</taxon>
        <taxon>Metazoa</taxon>
        <taxon>Spiralia</taxon>
        <taxon>Gnathifera</taxon>
        <taxon>Rotifera</taxon>
        <taxon>Eurotatoria</taxon>
        <taxon>Bdelloidea</taxon>
        <taxon>Adinetida</taxon>
        <taxon>Adinetidae</taxon>
        <taxon>Adineta</taxon>
    </lineage>
</organism>
<evidence type="ECO:0000259" key="1">
    <source>
        <dbReference type="Pfam" id="PF10551"/>
    </source>
</evidence>
<keyword evidence="3" id="KW-1185">Reference proteome</keyword>
<comment type="caution">
    <text evidence="2">The sequence shown here is derived from an EMBL/GenBank/DDBJ whole genome shotgun (WGS) entry which is preliminary data.</text>
</comment>
<dbReference type="PANTHER" id="PTHR47160">
    <property type="entry name" value="PUTATIVE-RELATED"/>
    <property type="match status" value="1"/>
</dbReference>
<dbReference type="AlphaFoldDB" id="A0A815ZQ86"/>
<dbReference type="Proteomes" id="UP000663828">
    <property type="component" value="Unassembled WGS sequence"/>
</dbReference>
<dbReference type="InterPro" id="IPR018289">
    <property type="entry name" value="MULE_transposase_dom"/>
</dbReference>
<evidence type="ECO:0000313" key="3">
    <source>
        <dbReference type="Proteomes" id="UP000663828"/>
    </source>
</evidence>
<dbReference type="PANTHER" id="PTHR47160:SF10">
    <property type="entry name" value="MULE TRANSPOSASE DOMAIN-CONTAINING PROTEIN"/>
    <property type="match status" value="1"/>
</dbReference>
<protein>
    <recommendedName>
        <fullName evidence="1">MULE transposase domain-containing protein</fullName>
    </recommendedName>
</protein>
<evidence type="ECO:0000313" key="2">
    <source>
        <dbReference type="EMBL" id="CAF1586169.1"/>
    </source>
</evidence>
<name>A0A815ZQ86_ADIRI</name>
<dbReference type="EMBL" id="CAJNOR010006114">
    <property type="protein sequence ID" value="CAF1586169.1"/>
    <property type="molecule type" value="Genomic_DNA"/>
</dbReference>